<reference evidence="2 3" key="1">
    <citation type="submission" date="2018-10" db="EMBL/GenBank/DDBJ databases">
        <title>Bacillus Keqinensis sp. nov., a moderately halophilic bacterium isolated from a saline-alkaline lake.</title>
        <authorList>
            <person name="Wang H."/>
        </authorList>
    </citation>
    <scope>NUCLEOTIDE SEQUENCE [LARGE SCALE GENOMIC DNA]</scope>
    <source>
        <strain evidence="2 3">KQ-3</strain>
    </source>
</reference>
<evidence type="ECO:0000256" key="1">
    <source>
        <dbReference type="SAM" id="Phobius"/>
    </source>
</evidence>
<dbReference type="OrthoDB" id="2931813at2"/>
<gene>
    <name evidence="2" type="ORF">EBO34_04785</name>
</gene>
<proteinExistence type="predicted"/>
<keyword evidence="1" id="KW-0812">Transmembrane</keyword>
<feature type="transmembrane region" description="Helical" evidence="1">
    <location>
        <begin position="81"/>
        <end position="102"/>
    </location>
</feature>
<feature type="transmembrane region" description="Helical" evidence="1">
    <location>
        <begin position="57"/>
        <end position="75"/>
    </location>
</feature>
<dbReference type="RefSeq" id="WP_122896787.1">
    <property type="nucleotide sequence ID" value="NZ_RHIB01000001.1"/>
</dbReference>
<keyword evidence="1" id="KW-0472">Membrane</keyword>
<accession>A0A3M7TUD8</accession>
<evidence type="ECO:0000313" key="2">
    <source>
        <dbReference type="EMBL" id="RNA69266.1"/>
    </source>
</evidence>
<keyword evidence="1" id="KW-1133">Transmembrane helix</keyword>
<comment type="caution">
    <text evidence="2">The sequence shown here is derived from an EMBL/GenBank/DDBJ whole genome shotgun (WGS) entry which is preliminary data.</text>
</comment>
<sequence>MNLDRIVFILLFLAALIILVYSAVDLQNYPYFLTSSIVVAVSIALFFIFMPVLTNQWYVRLIVVNGIVIILMPVLESGLRWIFVSLLYASLLLATYGAWYLLKLKK</sequence>
<organism evidence="2 3">
    <name type="scientific">Alteribacter keqinensis</name>
    <dbReference type="NCBI Taxonomy" id="2483800"/>
    <lineage>
        <taxon>Bacteria</taxon>
        <taxon>Bacillati</taxon>
        <taxon>Bacillota</taxon>
        <taxon>Bacilli</taxon>
        <taxon>Bacillales</taxon>
        <taxon>Bacillaceae</taxon>
        <taxon>Alteribacter</taxon>
    </lineage>
</organism>
<evidence type="ECO:0000313" key="3">
    <source>
        <dbReference type="Proteomes" id="UP000278746"/>
    </source>
</evidence>
<dbReference type="EMBL" id="RHIB01000001">
    <property type="protein sequence ID" value="RNA69266.1"/>
    <property type="molecule type" value="Genomic_DNA"/>
</dbReference>
<name>A0A3M7TUD8_9BACI</name>
<feature type="transmembrane region" description="Helical" evidence="1">
    <location>
        <begin position="32"/>
        <end position="50"/>
    </location>
</feature>
<protein>
    <submittedName>
        <fullName evidence="2">Uncharacterized protein</fullName>
    </submittedName>
</protein>
<keyword evidence="3" id="KW-1185">Reference proteome</keyword>
<dbReference type="AlphaFoldDB" id="A0A3M7TUD8"/>
<dbReference type="Proteomes" id="UP000278746">
    <property type="component" value="Unassembled WGS sequence"/>
</dbReference>